<proteinExistence type="predicted"/>
<feature type="chain" id="PRO_5045116329" description="CUB domain-containing protein" evidence="1">
    <location>
        <begin position="24"/>
        <end position="455"/>
    </location>
</feature>
<protein>
    <recommendedName>
        <fullName evidence="2">CUB domain-containing protein</fullName>
    </recommendedName>
</protein>
<comment type="caution">
    <text evidence="3">The sequence shown here is derived from an EMBL/GenBank/DDBJ whole genome shotgun (WGS) entry which is preliminary data.</text>
</comment>
<feature type="domain" description="CUB" evidence="2">
    <location>
        <begin position="234"/>
        <end position="340"/>
    </location>
</feature>
<dbReference type="EMBL" id="CAXLJM020000069">
    <property type="protein sequence ID" value="CAL8125773.1"/>
    <property type="molecule type" value="Genomic_DNA"/>
</dbReference>
<reference evidence="3 4" key="1">
    <citation type="submission" date="2024-08" db="EMBL/GenBank/DDBJ databases">
        <authorList>
            <person name="Cucini C."/>
            <person name="Frati F."/>
        </authorList>
    </citation>
    <scope>NUCLEOTIDE SEQUENCE [LARGE SCALE GENOMIC DNA]</scope>
</reference>
<feature type="signal peptide" evidence="1">
    <location>
        <begin position="1"/>
        <end position="23"/>
    </location>
</feature>
<dbReference type="Proteomes" id="UP001642540">
    <property type="component" value="Unassembled WGS sequence"/>
</dbReference>
<evidence type="ECO:0000313" key="4">
    <source>
        <dbReference type="Proteomes" id="UP001642540"/>
    </source>
</evidence>
<dbReference type="PANTHER" id="PTHR33236">
    <property type="entry name" value="INTRAFLAGELLAR TRANSPORT PROTEIN 122 FAMILY PROTEIN-RELATED"/>
    <property type="match status" value="1"/>
</dbReference>
<organism evidence="3 4">
    <name type="scientific">Orchesella dallaii</name>
    <dbReference type="NCBI Taxonomy" id="48710"/>
    <lineage>
        <taxon>Eukaryota</taxon>
        <taxon>Metazoa</taxon>
        <taxon>Ecdysozoa</taxon>
        <taxon>Arthropoda</taxon>
        <taxon>Hexapoda</taxon>
        <taxon>Collembola</taxon>
        <taxon>Entomobryomorpha</taxon>
        <taxon>Entomobryoidea</taxon>
        <taxon>Orchesellidae</taxon>
        <taxon>Orchesellinae</taxon>
        <taxon>Orchesella</taxon>
    </lineage>
</organism>
<name>A0ABP1RFQ7_9HEXA</name>
<keyword evidence="1" id="KW-0732">Signal</keyword>
<keyword evidence="4" id="KW-1185">Reference proteome</keyword>
<evidence type="ECO:0000259" key="2">
    <source>
        <dbReference type="Pfam" id="PF26080"/>
    </source>
</evidence>
<evidence type="ECO:0000256" key="1">
    <source>
        <dbReference type="SAM" id="SignalP"/>
    </source>
</evidence>
<dbReference type="Pfam" id="PF26080">
    <property type="entry name" value="CUB_animal"/>
    <property type="match status" value="1"/>
</dbReference>
<sequence length="455" mass="48900">MVSFLQPFLVFLACSVLLEPAVGFPKDQYYRNITSPTSKNQLSHRAGRYLFPFAIINFPPEPCSPTNSPQLEGVCLSRKRCSASGGESVGGCQQGVGTCCKFTRQCLPNKRAVTVTETVENLINSNMAGSCEFVIPKQPGICQVKLEFINVALQDPLSTGVNAGNCQSESLTVSGAANLNGPLKVCGRLTDQHMILSYGTTSDQISVIMHSEMISQNYNIRASQISCNSVDKAPDDCLQYFTTTTAVVKSFGFPTQLNNQRYTICVKPNSGGSSLLWTTCTSAESGTSNPFAVSEASTPCLTDWIAIDAEKRCGQMFDPLMTTDAGSHARVRVNFDENETGDDVFTIKLQTPGLCESIVYATGDTVYPGGPAVPLCGPPTVTSDTCQCRFYNAANASAQALSFTSVFPTVDGNCPKIPGYTSSTDPLVGGECKYYANIRVTDNMNTGFCLRYQGV</sequence>
<gene>
    <name evidence="3" type="ORF">ODALV1_LOCUS21119</name>
</gene>
<dbReference type="InterPro" id="IPR058698">
    <property type="entry name" value="CUB_metazoa"/>
</dbReference>
<dbReference type="PANTHER" id="PTHR33236:SF5">
    <property type="entry name" value="CUB DOMAIN-CONTAINING PROTEIN"/>
    <property type="match status" value="1"/>
</dbReference>
<accession>A0ABP1RFQ7</accession>
<evidence type="ECO:0000313" key="3">
    <source>
        <dbReference type="EMBL" id="CAL8125773.1"/>
    </source>
</evidence>